<feature type="region of interest" description="Disordered" evidence="1">
    <location>
        <begin position="411"/>
        <end position="486"/>
    </location>
</feature>
<feature type="chain" id="PRO_5021453157" description="Ferritin-like diiron domain-containing protein" evidence="2">
    <location>
        <begin position="18"/>
        <end position="621"/>
    </location>
</feature>
<evidence type="ECO:0000256" key="1">
    <source>
        <dbReference type="SAM" id="MobiDB-lite"/>
    </source>
</evidence>
<accession>A0A507F6U1</accession>
<dbReference type="InterPro" id="IPR052965">
    <property type="entry name" value="Pigment-catalase-like"/>
</dbReference>
<evidence type="ECO:0000256" key="2">
    <source>
        <dbReference type="SAM" id="SignalP"/>
    </source>
</evidence>
<feature type="signal peptide" evidence="2">
    <location>
        <begin position="1"/>
        <end position="17"/>
    </location>
</feature>
<evidence type="ECO:0000313" key="4">
    <source>
        <dbReference type="Proteomes" id="UP000320333"/>
    </source>
</evidence>
<keyword evidence="2" id="KW-0732">Signal</keyword>
<dbReference type="Pfam" id="PF13668">
    <property type="entry name" value="Ferritin_2"/>
    <property type="match status" value="1"/>
</dbReference>
<feature type="compositionally biased region" description="Low complexity" evidence="1">
    <location>
        <begin position="429"/>
        <end position="445"/>
    </location>
</feature>
<protein>
    <recommendedName>
        <fullName evidence="5">Ferritin-like diiron domain-containing protein</fullName>
    </recommendedName>
</protein>
<dbReference type="AlphaFoldDB" id="A0A507F6U1"/>
<gene>
    <name evidence="3" type="ORF">CcCBS67573_g06007</name>
</gene>
<dbReference type="STRING" id="246404.A0A507F6U1"/>
<organism evidence="3 4">
    <name type="scientific">Chytriomyces confervae</name>
    <dbReference type="NCBI Taxonomy" id="246404"/>
    <lineage>
        <taxon>Eukaryota</taxon>
        <taxon>Fungi</taxon>
        <taxon>Fungi incertae sedis</taxon>
        <taxon>Chytridiomycota</taxon>
        <taxon>Chytridiomycota incertae sedis</taxon>
        <taxon>Chytridiomycetes</taxon>
        <taxon>Chytridiales</taxon>
        <taxon>Chytriomycetaceae</taxon>
        <taxon>Chytriomyces</taxon>
    </lineage>
</organism>
<dbReference type="EMBL" id="QEAP01000237">
    <property type="protein sequence ID" value="TPX71983.1"/>
    <property type="molecule type" value="Genomic_DNA"/>
</dbReference>
<evidence type="ECO:0008006" key="5">
    <source>
        <dbReference type="Google" id="ProtNLM"/>
    </source>
</evidence>
<dbReference type="PANTHER" id="PTHR31694:SF26">
    <property type="entry name" value="OS05G0151100 PROTEIN"/>
    <property type="match status" value="1"/>
</dbReference>
<proteinExistence type="predicted"/>
<sequence>MLTSTLASLILAAAVFAVPQEGGAAPEGGAPAPAGEASTTNSESRASEGAANEGAAREGGAKEATAGGAAPAQIDLTVLNFALTLEHLEATYYQLGLAKFGPEQFSSIGLPGFVLEQFNTIAADEAIHVTFLQNAIAATFGVNMAVPKCTYNFDGALANIQSFITFASILEKTGVQAYDGGLKLIVNNDIKTAAATIATVEGRHSSFLNLLTGAGPAPGPFDTPLGIRPVISIAAGLIKECPYKLPATPFPALSTVNGRGLTSGTPVTGDATIPLMFTGSMEMTRGAAEGMSCNWVFGVEPQVRTPIEMGPEGPSCKVPTQIEKAAFTQAIMFVVNQQRDVTLDDDKNVVAGPATIFVGNPTGGLPSNSRGGEGGVRTAETGIRQGESRAVGGEVVRGESTTRTEGGEVIRGESRTEGGSGEVIRGESNSRIGEGNGEIIRGESNSRIGEGNGEVIRGESGSNRGEPIRESGTIIGERIGSEGGSRRIEQIGGEGGSRTIERIGGESGSRSSNGEIIRVIGGSEGRSRNSEGGIFNSGSIFESNQRGRGGRIINEGSVGLSGSEYDTVVVVVKDSEVAMGDGSIGGISAVYAKDSVKAAVSSASSSFAALALTAAVLVFGF</sequence>
<dbReference type="InterPro" id="IPR009078">
    <property type="entry name" value="Ferritin-like_SF"/>
</dbReference>
<feature type="region of interest" description="Disordered" evidence="1">
    <location>
        <begin position="23"/>
        <end position="64"/>
    </location>
</feature>
<feature type="compositionally biased region" description="Low complexity" evidence="1">
    <location>
        <begin position="23"/>
        <end position="37"/>
    </location>
</feature>
<name>A0A507F6U1_9FUNG</name>
<reference evidence="3 4" key="1">
    <citation type="journal article" date="2019" name="Sci. Rep.">
        <title>Comparative genomics of chytrid fungi reveal insights into the obligate biotrophic and pathogenic lifestyle of Synchytrium endobioticum.</title>
        <authorList>
            <person name="van de Vossenberg B.T.L.H."/>
            <person name="Warris S."/>
            <person name="Nguyen H.D.T."/>
            <person name="van Gent-Pelzer M.P.E."/>
            <person name="Joly D.L."/>
            <person name="van de Geest H.C."/>
            <person name="Bonants P.J.M."/>
            <person name="Smith D.S."/>
            <person name="Levesque C.A."/>
            <person name="van der Lee T.A.J."/>
        </authorList>
    </citation>
    <scope>NUCLEOTIDE SEQUENCE [LARGE SCALE GENOMIC DNA]</scope>
    <source>
        <strain evidence="3 4">CBS 675.73</strain>
    </source>
</reference>
<dbReference type="OrthoDB" id="1001765at2759"/>
<dbReference type="PANTHER" id="PTHR31694">
    <property type="entry name" value="DESICCATION-LIKE PROTEIN"/>
    <property type="match status" value="1"/>
</dbReference>
<keyword evidence="4" id="KW-1185">Reference proteome</keyword>
<dbReference type="Proteomes" id="UP000320333">
    <property type="component" value="Unassembled WGS sequence"/>
</dbReference>
<comment type="caution">
    <text evidence="3">The sequence shown here is derived from an EMBL/GenBank/DDBJ whole genome shotgun (WGS) entry which is preliminary data.</text>
</comment>
<evidence type="ECO:0000313" key="3">
    <source>
        <dbReference type="EMBL" id="TPX71983.1"/>
    </source>
</evidence>
<dbReference type="SUPFAM" id="SSF47240">
    <property type="entry name" value="Ferritin-like"/>
    <property type="match status" value="1"/>
</dbReference>